<organism evidence="15 16">
    <name type="scientific">Branchiostoma belcheri</name>
    <name type="common">Amphioxus</name>
    <dbReference type="NCBI Taxonomy" id="7741"/>
    <lineage>
        <taxon>Eukaryota</taxon>
        <taxon>Metazoa</taxon>
        <taxon>Chordata</taxon>
        <taxon>Cephalochordata</taxon>
        <taxon>Leptocardii</taxon>
        <taxon>Amphioxiformes</taxon>
        <taxon>Branchiostomatidae</taxon>
        <taxon>Branchiostoma</taxon>
    </lineage>
</organism>
<dbReference type="SMART" id="SM00369">
    <property type="entry name" value="LRR_TYP"/>
    <property type="match status" value="19"/>
</dbReference>
<dbReference type="OrthoDB" id="5966846at2759"/>
<keyword evidence="6" id="KW-0732">Signal</keyword>
<keyword evidence="11" id="KW-0675">Receptor</keyword>
<dbReference type="SMART" id="SM00255">
    <property type="entry name" value="TIR"/>
    <property type="match status" value="1"/>
</dbReference>
<keyword evidence="7" id="KW-0677">Repeat</keyword>
<evidence type="ECO:0000313" key="15">
    <source>
        <dbReference type="Proteomes" id="UP000515135"/>
    </source>
</evidence>
<evidence type="ECO:0000256" key="1">
    <source>
        <dbReference type="ARBA" id="ARBA00004479"/>
    </source>
</evidence>
<evidence type="ECO:0000256" key="2">
    <source>
        <dbReference type="ARBA" id="ARBA00009634"/>
    </source>
</evidence>
<evidence type="ECO:0000259" key="14">
    <source>
        <dbReference type="PROSITE" id="PS50104"/>
    </source>
</evidence>
<evidence type="ECO:0000256" key="11">
    <source>
        <dbReference type="ARBA" id="ARBA00023170"/>
    </source>
</evidence>
<keyword evidence="13" id="KW-0395">Inflammatory response</keyword>
<proteinExistence type="inferred from homology"/>
<evidence type="ECO:0000256" key="5">
    <source>
        <dbReference type="ARBA" id="ARBA00022692"/>
    </source>
</evidence>
<dbReference type="Proteomes" id="UP000515135">
    <property type="component" value="Unplaced"/>
</dbReference>
<dbReference type="PROSITE" id="PS51450">
    <property type="entry name" value="LRR"/>
    <property type="match status" value="3"/>
</dbReference>
<dbReference type="SMART" id="SM00365">
    <property type="entry name" value="LRR_SD22"/>
    <property type="match status" value="10"/>
</dbReference>
<accession>A0A6P5AUY5</accession>
<dbReference type="RefSeq" id="XP_019646902.1">
    <property type="nucleotide sequence ID" value="XM_019791343.1"/>
</dbReference>
<dbReference type="InterPro" id="IPR032675">
    <property type="entry name" value="LRR_dom_sf"/>
</dbReference>
<keyword evidence="9" id="KW-1133">Transmembrane helix</keyword>
<keyword evidence="10" id="KW-0472">Membrane</keyword>
<evidence type="ECO:0000256" key="10">
    <source>
        <dbReference type="ARBA" id="ARBA00023136"/>
    </source>
</evidence>
<evidence type="ECO:0000256" key="4">
    <source>
        <dbReference type="ARBA" id="ARBA00022614"/>
    </source>
</evidence>
<dbReference type="InterPro" id="IPR001611">
    <property type="entry name" value="Leu-rich_rpt"/>
</dbReference>
<evidence type="ECO:0000256" key="7">
    <source>
        <dbReference type="ARBA" id="ARBA00022737"/>
    </source>
</evidence>
<evidence type="ECO:0000256" key="9">
    <source>
        <dbReference type="ARBA" id="ARBA00022989"/>
    </source>
</evidence>
<dbReference type="FunFam" id="3.80.10.10:FF:000770">
    <property type="entry name" value="Uncharacterized protein"/>
    <property type="match status" value="1"/>
</dbReference>
<evidence type="ECO:0000256" key="6">
    <source>
        <dbReference type="ARBA" id="ARBA00022729"/>
    </source>
</evidence>
<evidence type="ECO:0000313" key="16">
    <source>
        <dbReference type="RefSeq" id="XP_019646902.1"/>
    </source>
</evidence>
<comment type="subcellular location">
    <subcellularLocation>
        <location evidence="1">Membrane</location>
        <topology evidence="1">Single-pass type I membrane protein</topology>
    </subcellularLocation>
</comment>
<dbReference type="Pfam" id="PF13855">
    <property type="entry name" value="LRR_8"/>
    <property type="match status" value="4"/>
</dbReference>
<dbReference type="PANTHER" id="PTHR24365">
    <property type="entry name" value="TOLL-LIKE RECEPTOR"/>
    <property type="match status" value="1"/>
</dbReference>
<dbReference type="GO" id="GO:0005886">
    <property type="term" value="C:plasma membrane"/>
    <property type="evidence" value="ECO:0007669"/>
    <property type="project" value="TreeGrafter"/>
</dbReference>
<evidence type="ECO:0000256" key="3">
    <source>
        <dbReference type="ARBA" id="ARBA00022588"/>
    </source>
</evidence>
<dbReference type="SUPFAM" id="SSF52200">
    <property type="entry name" value="Toll/Interleukin receptor TIR domain"/>
    <property type="match status" value="1"/>
</dbReference>
<dbReference type="GO" id="GO:0045087">
    <property type="term" value="P:innate immune response"/>
    <property type="evidence" value="ECO:0007669"/>
    <property type="project" value="UniProtKB-KW"/>
</dbReference>
<dbReference type="KEGG" id="bbel:109487367"/>
<dbReference type="GO" id="GO:0002224">
    <property type="term" value="P:toll-like receptor signaling pathway"/>
    <property type="evidence" value="ECO:0007669"/>
    <property type="project" value="TreeGrafter"/>
</dbReference>
<keyword evidence="3" id="KW-0399">Innate immunity</keyword>
<keyword evidence="8" id="KW-0391">Immunity</keyword>
<dbReference type="InterPro" id="IPR026906">
    <property type="entry name" value="LRR_5"/>
</dbReference>
<gene>
    <name evidence="16" type="primary">LOC109487367</name>
</gene>
<protein>
    <submittedName>
        <fullName evidence="16">Toll-like receptor 13</fullName>
    </submittedName>
</protein>
<dbReference type="SUPFAM" id="SSF52058">
    <property type="entry name" value="L domain-like"/>
    <property type="match status" value="2"/>
</dbReference>
<dbReference type="GO" id="GO:0038023">
    <property type="term" value="F:signaling receptor activity"/>
    <property type="evidence" value="ECO:0007669"/>
    <property type="project" value="TreeGrafter"/>
</dbReference>
<feature type="domain" description="TIR" evidence="14">
    <location>
        <begin position="880"/>
        <end position="1027"/>
    </location>
</feature>
<dbReference type="AlphaFoldDB" id="A0A6P5AUY5"/>
<dbReference type="Pfam" id="PF13306">
    <property type="entry name" value="LRR_5"/>
    <property type="match status" value="1"/>
</dbReference>
<evidence type="ECO:0000256" key="8">
    <source>
        <dbReference type="ARBA" id="ARBA00022859"/>
    </source>
</evidence>
<dbReference type="GeneID" id="109487367"/>
<keyword evidence="4" id="KW-0433">Leucine-rich repeat</keyword>
<evidence type="ECO:0000256" key="12">
    <source>
        <dbReference type="ARBA" id="ARBA00023180"/>
    </source>
</evidence>
<name>A0A6P5AUY5_BRABE</name>
<dbReference type="FunFam" id="3.40.50.10140:FF:000026">
    <property type="entry name" value="Toll-like receptor 2"/>
    <property type="match status" value="1"/>
</dbReference>
<keyword evidence="15" id="KW-1185">Reference proteome</keyword>
<dbReference type="InterPro" id="IPR003591">
    <property type="entry name" value="Leu-rich_rpt_typical-subtyp"/>
</dbReference>
<sequence length="1055" mass="120968">MTHTSSFLTTQICNNVLVSVLLIRLCSLPKYHSLRVQVAVTLRCVKQHRRLDQIKSDCKATQGLTLVVRNRLTCYLDLPTSSDSFLVDSLSQRFSVKMWFEAFLGVCWFLSQEVVLSVGHGDRPHGCQVWSPTEVACSFLDAVPPDLPPSILRLNLQHNSIREVNRQSFGALEHLEYLDLSWNRIEYVENGTFGSLTNLRTLNLSGNGLGDAQWSNITSSLLSLQTLVLSDNRLQQLNRRSFRGLHNLTLLDISSNAIIVGECAFCGQQRLQRIDMTDNEISTLPNRLFHPQSELELLDLSNNRLRDDVLAKEELWSGLARLRTLDVSRNYFSIPTFAQSFRNLTSLNTIYMSSTKMQQFRFQNVVPLLNAPIHDFILSYNPISIFEEGILLQLRHLRTLDLSQTPIPSSQLLKILPELKYTKIQKLELGTAPGNFAIDNTTFGRLPGLEELSVFGSDLSVLKAEVLRHSRNLTDLDLKANNITIIEENAFIGLESLQKLQLQRNNIKTLPERVFDPLHALTYLDLSSNNLNTIPPALFKRLLNLQSLSLAGNGIVRIDNTTFVGLNSLTHLDLSFNLFTTARNVVAPSLKSINFKRNQITSLKANEFSGLGNLVSLSLEGTGIETIEPRAFQGLGKLNLLDLSQNRLRTITSRMFEDLENVTKINLSLNLLLSEIEPFGFYGLRRLKALVIRYYLWTIHPHAFAGLDSLVFLDLSHNQVYKVGRHAFDGLHNLKRFHLVKTKIAVFEEETFGHVIRQANRIRFEENPFFCDCRLLWFAEWARDNPDNLFFFSLEWYKCAGPPEYAGTRLENFYINCTTPTPDTEFQPNLPLACAFSSSAVLLYMLAAFLVSYHRWKIKYLMFLLRRRNEDEEPMRGRRFVYDAFVAHNSEDTRWVVRELCHNLENVEDQPRYKLCIHQRNFLPGAPIVNNIVKAIETSRKTICVLTRSFLRSGWCEFELQLAQTPDNLFGKGGSCRLILVFLEEIPRPLLKKYRHLEAVMDRDTYLEWPGDVRGRPLFWRRLRAALGKPVNAERAGDRRMRDDEQHELVPLLRV</sequence>
<comment type="similarity">
    <text evidence="2">Belongs to the Toll-like receptor family.</text>
</comment>
<keyword evidence="12" id="KW-0325">Glycoprotein</keyword>
<dbReference type="InterPro" id="IPR000157">
    <property type="entry name" value="TIR_dom"/>
</dbReference>
<keyword evidence="5" id="KW-0812">Transmembrane</keyword>
<dbReference type="PROSITE" id="PS50104">
    <property type="entry name" value="TIR"/>
    <property type="match status" value="1"/>
</dbReference>
<dbReference type="SMART" id="SM00082">
    <property type="entry name" value="LRRCT"/>
    <property type="match status" value="1"/>
</dbReference>
<reference evidence="16" key="1">
    <citation type="submission" date="2025-08" db="UniProtKB">
        <authorList>
            <consortium name="RefSeq"/>
        </authorList>
    </citation>
    <scope>IDENTIFICATION</scope>
    <source>
        <tissue evidence="16">Gonad</tissue>
    </source>
</reference>
<dbReference type="Pfam" id="PF01582">
    <property type="entry name" value="TIR"/>
    <property type="match status" value="1"/>
</dbReference>
<dbReference type="InterPro" id="IPR000483">
    <property type="entry name" value="Cys-rich_flank_reg_C"/>
</dbReference>
<dbReference type="PANTHER" id="PTHR24365:SF530">
    <property type="entry name" value="MSTPROX-RELATED"/>
    <property type="match status" value="1"/>
</dbReference>
<evidence type="ECO:0000256" key="13">
    <source>
        <dbReference type="ARBA" id="ARBA00023198"/>
    </source>
</evidence>
<dbReference type="Gene3D" id="3.40.50.10140">
    <property type="entry name" value="Toll/interleukin-1 receptor homology (TIR) domain"/>
    <property type="match status" value="1"/>
</dbReference>
<dbReference type="PRINTS" id="PR00019">
    <property type="entry name" value="LEURICHRPT"/>
</dbReference>
<dbReference type="InterPro" id="IPR035897">
    <property type="entry name" value="Toll_tir_struct_dom_sf"/>
</dbReference>
<dbReference type="Gene3D" id="3.80.10.10">
    <property type="entry name" value="Ribonuclease Inhibitor"/>
    <property type="match status" value="4"/>
</dbReference>